<organism evidence="2 3">
    <name type="scientific">Psychracetigena formicireducens</name>
    <dbReference type="NCBI Taxonomy" id="2986056"/>
    <lineage>
        <taxon>Bacteria</taxon>
        <taxon>Bacillati</taxon>
        <taxon>Candidatus Lithacetigenota</taxon>
        <taxon>Candidatus Psychracetigena</taxon>
    </lineage>
</organism>
<name>A0A9E2BIC5_PSYF1</name>
<evidence type="ECO:0000313" key="2">
    <source>
        <dbReference type="EMBL" id="MBT9146088.1"/>
    </source>
</evidence>
<reference evidence="2 3" key="1">
    <citation type="journal article" date="2021" name="bioRxiv">
        <title>Unique metabolic strategies in Hadean analogues reveal hints for primordial physiology.</title>
        <authorList>
            <person name="Nobu M.K."/>
            <person name="Nakai R."/>
            <person name="Tamazawa S."/>
            <person name="Mori H."/>
            <person name="Toyoda A."/>
            <person name="Ijiri A."/>
            <person name="Suzuki S."/>
            <person name="Kurokawa K."/>
            <person name="Kamagata Y."/>
            <person name="Tamaki H."/>
        </authorList>
    </citation>
    <scope>NUCLEOTIDE SEQUENCE [LARGE SCALE GENOMIC DNA]</scope>
    <source>
        <strain evidence="2">BS525</strain>
    </source>
</reference>
<proteinExistence type="predicted"/>
<accession>A0A9E2BIC5</accession>
<dbReference type="AlphaFoldDB" id="A0A9E2BIC5"/>
<dbReference type="SUPFAM" id="SSF143100">
    <property type="entry name" value="TTHA1013/TTHA0281-like"/>
    <property type="match status" value="1"/>
</dbReference>
<gene>
    <name evidence="2" type="ORF">DDT42_01967</name>
</gene>
<dbReference type="PANTHER" id="PTHR34504">
    <property type="entry name" value="ANTITOXIN HICB"/>
    <property type="match status" value="1"/>
</dbReference>
<evidence type="ECO:0000259" key="1">
    <source>
        <dbReference type="Pfam" id="PF15919"/>
    </source>
</evidence>
<dbReference type="Pfam" id="PF15919">
    <property type="entry name" value="HicB_lk_antitox"/>
    <property type="match status" value="1"/>
</dbReference>
<dbReference type="EMBL" id="QLTW01000307">
    <property type="protein sequence ID" value="MBT9146088.1"/>
    <property type="molecule type" value="Genomic_DNA"/>
</dbReference>
<protein>
    <recommendedName>
        <fullName evidence="1">HicB-like antitoxin of toxin-antitoxin system domain-containing protein</fullName>
    </recommendedName>
</protein>
<feature type="domain" description="HicB-like antitoxin of toxin-antitoxin system" evidence="1">
    <location>
        <begin position="15"/>
        <end position="72"/>
    </location>
</feature>
<dbReference type="InterPro" id="IPR031807">
    <property type="entry name" value="HicB-like"/>
</dbReference>
<dbReference type="InterPro" id="IPR035069">
    <property type="entry name" value="TTHA1013/TTHA0281-like"/>
</dbReference>
<dbReference type="PANTHER" id="PTHR34504:SF2">
    <property type="entry name" value="UPF0150 PROTEIN SSL0259"/>
    <property type="match status" value="1"/>
</dbReference>
<comment type="caution">
    <text evidence="2">The sequence shown here is derived from an EMBL/GenBank/DDBJ whole genome shotgun (WGS) entry which is preliminary data.</text>
</comment>
<dbReference type="Proteomes" id="UP000811545">
    <property type="component" value="Unassembled WGS sequence"/>
</dbReference>
<dbReference type="Gene3D" id="3.30.160.250">
    <property type="match status" value="1"/>
</dbReference>
<dbReference type="InterPro" id="IPR051404">
    <property type="entry name" value="TA_system_antitoxin"/>
</dbReference>
<evidence type="ECO:0000313" key="3">
    <source>
        <dbReference type="Proteomes" id="UP000811545"/>
    </source>
</evidence>
<sequence length="82" mass="9134">MSPLTKGGMSHKVSIVIEKDEYGYYAYCPELEGCQSQGDSLEEVITNIKEAIELYLETLSEDEIKTSLSKEILTTTLEVQVA</sequence>